<feature type="domain" description="DUF1541" evidence="3">
    <location>
        <begin position="77"/>
        <end position="128"/>
    </location>
</feature>
<dbReference type="AlphaFoldDB" id="A0A0M2SX46"/>
<evidence type="ECO:0000313" key="4">
    <source>
        <dbReference type="EMBL" id="KKK37542.1"/>
    </source>
</evidence>
<dbReference type="PROSITE" id="PS51257">
    <property type="entry name" value="PROKAR_LIPOPROTEIN"/>
    <property type="match status" value="1"/>
</dbReference>
<evidence type="ECO:0000259" key="3">
    <source>
        <dbReference type="Pfam" id="PF07563"/>
    </source>
</evidence>
<reference evidence="4 5" key="1">
    <citation type="submission" date="2015-04" db="EMBL/GenBank/DDBJ databases">
        <title>Taxonomic description and genome sequence of Bacillus campisalis sp. nov., a novel member of the genus Bacillus isolated from solar saltern.</title>
        <authorList>
            <person name="Mathan Kumar R."/>
            <person name="Kaur G."/>
            <person name="Kumar A."/>
            <person name="Singh N.K."/>
            <person name="Kaur N."/>
            <person name="Kumar N."/>
            <person name="Mayilraj S."/>
        </authorList>
    </citation>
    <scope>NUCLEOTIDE SEQUENCE [LARGE SCALE GENOMIC DNA]</scope>
    <source>
        <strain evidence="4 5">SA2-6</strain>
    </source>
</reference>
<gene>
    <name evidence="4" type="ORF">WQ57_13535</name>
</gene>
<feature type="signal peptide" evidence="2">
    <location>
        <begin position="1"/>
        <end position="23"/>
    </location>
</feature>
<proteinExistence type="predicted"/>
<dbReference type="OrthoDB" id="1701949at2"/>
<feature type="chain" id="PRO_5005641921" description="DUF1541 domain-containing protein" evidence="2">
    <location>
        <begin position="24"/>
        <end position="199"/>
    </location>
</feature>
<dbReference type="RefSeq" id="WP_046524387.1">
    <property type="nucleotide sequence ID" value="NZ_LAYY01000014.1"/>
</dbReference>
<sequence>MLRIATLLTALLLAACGGGGDEAAPNNGTDTETGQNTEQTEKEENDGGHGDHSNMNHSGTGELPEGIQEAQNPAYEVGSKAIIEEGHMSGMKGAEATIVGAYATTVYAVSYDPTNGGERVENHKWVVHEEIQDAGDQPFEPGQEVVLEADHMEGMKGATAEIDTAEQTTVYMIDFTPTDGSEPVTNHQWVTEDELSPAE</sequence>
<protein>
    <recommendedName>
        <fullName evidence="3">DUF1541 domain-containing protein</fullName>
    </recommendedName>
</protein>
<evidence type="ECO:0000256" key="2">
    <source>
        <dbReference type="SAM" id="SignalP"/>
    </source>
</evidence>
<dbReference type="InterPro" id="IPR011438">
    <property type="entry name" value="DUF1541"/>
</dbReference>
<accession>A0A0M2SX46</accession>
<dbReference type="Gene3D" id="2.30.30.1210">
    <property type="entry name" value="Domain of unknown function DUF1541"/>
    <property type="match status" value="1"/>
</dbReference>
<name>A0A0M2SX46_9BACI</name>
<evidence type="ECO:0000256" key="1">
    <source>
        <dbReference type="SAM" id="MobiDB-lite"/>
    </source>
</evidence>
<dbReference type="PATRIC" id="fig|1408103.3.peg.3041"/>
<dbReference type="EMBL" id="LAYY01000014">
    <property type="protein sequence ID" value="KKK37542.1"/>
    <property type="molecule type" value="Genomic_DNA"/>
</dbReference>
<feature type="region of interest" description="Disordered" evidence="1">
    <location>
        <begin position="20"/>
        <end position="65"/>
    </location>
</feature>
<feature type="compositionally biased region" description="Basic and acidic residues" evidence="1">
    <location>
        <begin position="39"/>
        <end position="54"/>
    </location>
</feature>
<feature type="region of interest" description="Disordered" evidence="1">
    <location>
        <begin position="177"/>
        <end position="199"/>
    </location>
</feature>
<feature type="domain" description="DUF1541" evidence="3">
    <location>
        <begin position="141"/>
        <end position="192"/>
    </location>
</feature>
<dbReference type="Proteomes" id="UP000034166">
    <property type="component" value="Unassembled WGS sequence"/>
</dbReference>
<organism evidence="4 5">
    <name type="scientific">Mesobacillus campisalis</name>
    <dbReference type="NCBI Taxonomy" id="1408103"/>
    <lineage>
        <taxon>Bacteria</taxon>
        <taxon>Bacillati</taxon>
        <taxon>Bacillota</taxon>
        <taxon>Bacilli</taxon>
        <taxon>Bacillales</taxon>
        <taxon>Bacillaceae</taxon>
        <taxon>Mesobacillus</taxon>
    </lineage>
</organism>
<dbReference type="Pfam" id="PF07563">
    <property type="entry name" value="DUF1541"/>
    <property type="match status" value="2"/>
</dbReference>
<keyword evidence="5" id="KW-1185">Reference proteome</keyword>
<feature type="compositionally biased region" description="Polar residues" evidence="1">
    <location>
        <begin position="26"/>
        <end position="38"/>
    </location>
</feature>
<evidence type="ECO:0000313" key="5">
    <source>
        <dbReference type="Proteomes" id="UP000034166"/>
    </source>
</evidence>
<keyword evidence="2" id="KW-0732">Signal</keyword>
<comment type="caution">
    <text evidence="4">The sequence shown here is derived from an EMBL/GenBank/DDBJ whole genome shotgun (WGS) entry which is preliminary data.</text>
</comment>